<evidence type="ECO:0000259" key="1">
    <source>
        <dbReference type="Pfam" id="PF00534"/>
    </source>
</evidence>
<evidence type="ECO:0000313" key="3">
    <source>
        <dbReference type="Proteomes" id="UP000051074"/>
    </source>
</evidence>
<dbReference type="InterPro" id="IPR001296">
    <property type="entry name" value="Glyco_trans_1"/>
</dbReference>
<evidence type="ECO:0000313" key="2">
    <source>
        <dbReference type="EMBL" id="KRL00170.1"/>
    </source>
</evidence>
<dbReference type="Pfam" id="PF00534">
    <property type="entry name" value="Glycos_transf_1"/>
    <property type="match status" value="1"/>
</dbReference>
<feature type="domain" description="Glycosyl transferase family 1" evidence="1">
    <location>
        <begin position="181"/>
        <end position="339"/>
    </location>
</feature>
<gene>
    <name evidence="2" type="ORF">FC20_GL001529</name>
</gene>
<dbReference type="Gene3D" id="3.40.50.2000">
    <property type="entry name" value="Glycogen Phosphorylase B"/>
    <property type="match status" value="2"/>
</dbReference>
<keyword evidence="2" id="KW-0808">Transferase</keyword>
<dbReference type="RefSeq" id="WP_008463243.1">
    <property type="nucleotide sequence ID" value="NZ_AZDU01000058.1"/>
</dbReference>
<dbReference type="GO" id="GO:0016757">
    <property type="term" value="F:glycosyltransferase activity"/>
    <property type="evidence" value="ECO:0007669"/>
    <property type="project" value="InterPro"/>
</dbReference>
<dbReference type="PATRIC" id="fig|1293597.4.peg.1633"/>
<protein>
    <submittedName>
        <fullName evidence="2">Glycosyl transferase, group 1 family protein</fullName>
    </submittedName>
</protein>
<dbReference type="PANTHER" id="PTHR45947:SF3">
    <property type="entry name" value="SULFOQUINOVOSYL TRANSFERASE SQD2"/>
    <property type="match status" value="1"/>
</dbReference>
<dbReference type="SUPFAM" id="SSF53756">
    <property type="entry name" value="UDP-Glycosyltransferase/glycogen phosphorylase"/>
    <property type="match status" value="1"/>
</dbReference>
<dbReference type="InterPro" id="IPR050194">
    <property type="entry name" value="Glycosyltransferase_grp1"/>
</dbReference>
<dbReference type="AlphaFoldDB" id="K0NUV7"/>
<dbReference type="EMBL" id="AZDU01000058">
    <property type="protein sequence ID" value="KRL00170.1"/>
    <property type="molecule type" value="Genomic_DNA"/>
</dbReference>
<dbReference type="Proteomes" id="UP000051074">
    <property type="component" value="Unassembled WGS sequence"/>
</dbReference>
<name>K0NUV7_9LACO</name>
<dbReference type="CDD" id="cd03812">
    <property type="entry name" value="GT4_CapH-like"/>
    <property type="match status" value="1"/>
</dbReference>
<dbReference type="STRING" id="1293597.FC20_GL001529"/>
<organism evidence="2 3">
    <name type="scientific">Lactobacillus equicursoris DSM 19284 = JCM 14600 = CIP 110162</name>
    <dbReference type="NCBI Taxonomy" id="1293597"/>
    <lineage>
        <taxon>Bacteria</taxon>
        <taxon>Bacillati</taxon>
        <taxon>Bacillota</taxon>
        <taxon>Bacilli</taxon>
        <taxon>Lactobacillales</taxon>
        <taxon>Lactobacillaceae</taxon>
        <taxon>Lactobacillus</taxon>
    </lineage>
</organism>
<dbReference type="eggNOG" id="COG0438">
    <property type="taxonomic scope" value="Bacteria"/>
</dbReference>
<dbReference type="PANTHER" id="PTHR45947">
    <property type="entry name" value="SULFOQUINOVOSYL TRANSFERASE SQD2"/>
    <property type="match status" value="1"/>
</dbReference>
<proteinExistence type="predicted"/>
<accession>K0NUV7</accession>
<reference evidence="2 3" key="1">
    <citation type="journal article" date="2015" name="Genome Announc.">
        <title>Expanding the biotechnology potential of lactobacilli through comparative genomics of 213 strains and associated genera.</title>
        <authorList>
            <person name="Sun Z."/>
            <person name="Harris H.M."/>
            <person name="McCann A."/>
            <person name="Guo C."/>
            <person name="Argimon S."/>
            <person name="Zhang W."/>
            <person name="Yang X."/>
            <person name="Jeffery I.B."/>
            <person name="Cooney J.C."/>
            <person name="Kagawa T.F."/>
            <person name="Liu W."/>
            <person name="Song Y."/>
            <person name="Salvetti E."/>
            <person name="Wrobel A."/>
            <person name="Rasinkangas P."/>
            <person name="Parkhill J."/>
            <person name="Rea M.C."/>
            <person name="O'Sullivan O."/>
            <person name="Ritari J."/>
            <person name="Douillard F.P."/>
            <person name="Paul Ross R."/>
            <person name="Yang R."/>
            <person name="Briner A.E."/>
            <person name="Felis G.E."/>
            <person name="de Vos W.M."/>
            <person name="Barrangou R."/>
            <person name="Klaenhammer T.R."/>
            <person name="Caufield P.W."/>
            <person name="Cui Y."/>
            <person name="Zhang H."/>
            <person name="O'Toole P.W."/>
        </authorList>
    </citation>
    <scope>NUCLEOTIDE SEQUENCE [LARGE SCALE GENOMIC DNA]</scope>
    <source>
        <strain evidence="2 3">DSM 19284</strain>
    </source>
</reference>
<comment type="caution">
    <text evidence="2">The sequence shown here is derived from an EMBL/GenBank/DDBJ whole genome shotgun (WGS) entry which is preliminary data.</text>
</comment>
<sequence length="370" mass="42218">MSEPIRVLHILQRMEAGGTQALLMNNYRKIDRTKVQFDFFVEYPNKQFYDDEIVSLGGKVYYNSVRLDGKIKKFQKNLANVLKTGKYKIVHVHTYSIGYFVLKVAKKCGVPVRIVHSHNNETVHDSKYYLKLFMQKLYPIYATDFMACSTDAGKYLFKNRKFDVLKNSIDSKKFIFNQEVRKKARQELGVSDKFVVGHVGRLHPQKNHQFLLQVFAEIKKKKPNSVLLLAGEGPLKNEIVDQVKNLGLEDSVKFLGNRKDINRLDQAFDVFILPSLFEGLGIVAVEAQAAGLPVLCSTGVSVDAKISPLFHFLSLDEAPTAWADKAIKITQDDLVHTNMESYVVNAGYDVTNTACWLQQYYLDKYQQATK</sequence>
<keyword evidence="3" id="KW-1185">Reference proteome</keyword>